<dbReference type="EMBL" id="BAABLK010000037">
    <property type="protein sequence ID" value="GAA5228327.1"/>
    <property type="molecule type" value="Genomic_DNA"/>
</dbReference>
<dbReference type="RefSeq" id="WP_210099387.1">
    <property type="nucleotide sequence ID" value="NZ_BAABLK010000037.1"/>
</dbReference>
<organism evidence="2 3">
    <name type="scientific">Paeniglutamicibacter antarcticus</name>
    <dbReference type="NCBI Taxonomy" id="494023"/>
    <lineage>
        <taxon>Bacteria</taxon>
        <taxon>Bacillati</taxon>
        <taxon>Actinomycetota</taxon>
        <taxon>Actinomycetes</taxon>
        <taxon>Micrococcales</taxon>
        <taxon>Micrococcaceae</taxon>
        <taxon>Paeniglutamicibacter</taxon>
    </lineage>
</organism>
<reference evidence="3" key="1">
    <citation type="journal article" date="2019" name="Int. J. Syst. Evol. Microbiol.">
        <title>The Global Catalogue of Microorganisms (GCM) 10K type strain sequencing project: providing services to taxonomists for standard genome sequencing and annotation.</title>
        <authorList>
            <consortium name="The Broad Institute Genomics Platform"/>
            <consortium name="The Broad Institute Genome Sequencing Center for Infectious Disease"/>
            <person name="Wu L."/>
            <person name="Ma J."/>
        </authorList>
    </citation>
    <scope>NUCLEOTIDE SEQUENCE [LARGE SCALE GENOMIC DNA]</scope>
    <source>
        <strain evidence="3">JCM 18952</strain>
    </source>
</reference>
<gene>
    <name evidence="2" type="ORF">GCM10025778_28610</name>
</gene>
<dbReference type="Pfam" id="PF13835">
    <property type="entry name" value="DUF4194"/>
    <property type="match status" value="1"/>
</dbReference>
<accession>A0ABP9TRK5</accession>
<protein>
    <submittedName>
        <fullName evidence="2">DUF4194 domain-containing protein</fullName>
    </submittedName>
</protein>
<dbReference type="Proteomes" id="UP001501257">
    <property type="component" value="Unassembled WGS sequence"/>
</dbReference>
<evidence type="ECO:0000313" key="3">
    <source>
        <dbReference type="Proteomes" id="UP001501257"/>
    </source>
</evidence>
<keyword evidence="3" id="KW-1185">Reference proteome</keyword>
<feature type="region of interest" description="Disordered" evidence="1">
    <location>
        <begin position="1"/>
        <end position="23"/>
    </location>
</feature>
<name>A0ABP9TRK5_9MICC</name>
<feature type="compositionally biased region" description="Low complexity" evidence="1">
    <location>
        <begin position="14"/>
        <end position="23"/>
    </location>
</feature>
<proteinExistence type="predicted"/>
<dbReference type="InterPro" id="IPR025449">
    <property type="entry name" value="JetB"/>
</dbReference>
<evidence type="ECO:0000313" key="2">
    <source>
        <dbReference type="EMBL" id="GAA5228327.1"/>
    </source>
</evidence>
<evidence type="ECO:0000256" key="1">
    <source>
        <dbReference type="SAM" id="MobiDB-lite"/>
    </source>
</evidence>
<comment type="caution">
    <text evidence="2">The sequence shown here is derived from an EMBL/GenBank/DDBJ whole genome shotgun (WGS) entry which is preliminary data.</text>
</comment>
<sequence length="211" mass="24013">MTTNETLPFELEQAEPGAPGAPAPSDALSLVLTHLLKGVIYRESDEKLWQALGENISTARDYLAVLGLALFHDENEGYAFLRSKQDEDSKLPRLVARRQLTFHVSLLLALLRVRLAEFDQQSAETRLVMSREQIAEMVTVFMPETSNEVRLIDQLNTSIKKVAELGFLRKMRGTEEHYEVARIIKAFVDAQWLGELDARLADYRKALEEQR</sequence>